<sequence length="34" mass="3877">MTKLDLIEIIFITIVLILGFGLMIKVILSENKDE</sequence>
<proteinExistence type="predicted"/>
<comment type="caution">
    <text evidence="3">The sequence shown here is derived from an EMBL/GenBank/DDBJ whole genome shotgun (WGS) entry which is preliminary data.</text>
</comment>
<dbReference type="EMBL" id="JAPXGP010000001">
    <property type="protein sequence ID" value="MCZ6160728.1"/>
    <property type="molecule type" value="Genomic_DNA"/>
</dbReference>
<keyword evidence="1" id="KW-1133">Transmembrane helix</keyword>
<dbReference type="Proteomes" id="UP001075461">
    <property type="component" value="Unassembled WGS sequence"/>
</dbReference>
<dbReference type="Proteomes" id="UP001075225">
    <property type="component" value="Unassembled WGS sequence"/>
</dbReference>
<name>A0A381EE05_9BACT</name>
<keyword evidence="1" id="KW-0812">Transmembrane</keyword>
<evidence type="ECO:0000313" key="2">
    <source>
        <dbReference type="EMBL" id="MCZ6159720.1"/>
    </source>
</evidence>
<feature type="transmembrane region" description="Helical" evidence="1">
    <location>
        <begin position="6"/>
        <end position="28"/>
    </location>
</feature>
<evidence type="ECO:0000313" key="3">
    <source>
        <dbReference type="EMBL" id="MCZ6160728.1"/>
    </source>
</evidence>
<evidence type="ECO:0000256" key="1">
    <source>
        <dbReference type="SAM" id="Phobius"/>
    </source>
</evidence>
<reference evidence="3" key="1">
    <citation type="submission" date="2022-12" db="EMBL/GenBank/DDBJ databases">
        <title>Species Delineation and Comparative Genomics within the Campylobacter ureolyticus Complex.</title>
        <authorList>
            <person name="Maki J."/>
            <person name="Howard M."/>
            <person name="Connelly S."/>
            <person name="Hardy D.J."/>
            <person name="Cameron A."/>
        </authorList>
    </citation>
    <scope>NUCLEOTIDE SEQUENCE</scope>
    <source>
        <strain evidence="3">URMC_786</strain>
        <strain evidence="2">URMC_787</strain>
    </source>
</reference>
<evidence type="ECO:0008006" key="5">
    <source>
        <dbReference type="Google" id="ProtNLM"/>
    </source>
</evidence>
<dbReference type="EMBL" id="JAPXGO010000002">
    <property type="protein sequence ID" value="MCZ6159720.1"/>
    <property type="molecule type" value="Genomic_DNA"/>
</dbReference>
<evidence type="ECO:0000313" key="4">
    <source>
        <dbReference type="Proteomes" id="UP001075461"/>
    </source>
</evidence>
<gene>
    <name evidence="2" type="ORF">O6B32_04415</name>
    <name evidence="3" type="ORF">O6B92_00005</name>
</gene>
<dbReference type="AlphaFoldDB" id="A0A381EE05"/>
<organism evidence="3 4">
    <name type="scientific">Campylobacter ureolyticus</name>
    <dbReference type="NCBI Taxonomy" id="827"/>
    <lineage>
        <taxon>Bacteria</taxon>
        <taxon>Pseudomonadati</taxon>
        <taxon>Campylobacterota</taxon>
        <taxon>Epsilonproteobacteria</taxon>
        <taxon>Campylobacterales</taxon>
        <taxon>Campylobacteraceae</taxon>
        <taxon>Campylobacter</taxon>
    </lineage>
</organism>
<protein>
    <recommendedName>
        <fullName evidence="5">Small hydrophobic protein</fullName>
    </recommendedName>
</protein>
<keyword evidence="1" id="KW-0472">Membrane</keyword>
<accession>A0A381EE05</accession>